<dbReference type="PROSITE" id="PS50005">
    <property type="entry name" value="TPR"/>
    <property type="match status" value="1"/>
</dbReference>
<dbReference type="Gene3D" id="1.25.40.10">
    <property type="entry name" value="Tetratricopeptide repeat domain"/>
    <property type="match status" value="1"/>
</dbReference>
<feature type="repeat" description="TPR" evidence="1">
    <location>
        <begin position="205"/>
        <end position="238"/>
    </location>
</feature>
<comment type="caution">
    <text evidence="2">The sequence shown here is derived from an EMBL/GenBank/DDBJ whole genome shotgun (WGS) entry which is preliminary data.</text>
</comment>
<evidence type="ECO:0000256" key="1">
    <source>
        <dbReference type="PROSITE-ProRule" id="PRU00339"/>
    </source>
</evidence>
<dbReference type="Pfam" id="PF13181">
    <property type="entry name" value="TPR_8"/>
    <property type="match status" value="1"/>
</dbReference>
<sequence>MAGGKMHKGGVYSSKGNSWIGTGTTKRKVMSKKYWYALELPDGTYKVQPLTSNMVPAGTPRTVSVPDFRRNYEFEPDFYVDPQRFTDFMPELQAVAAEPVLEEVSEEKLERKPPRQAIRQQSKEEIDRLEIEARTDFGMGLTFFRTGNTRKALEIFNAIPDMNVDWQPEHKHMFSEFGAGLRKTRLLDVALKHYFKALELAPQDENLHHNIARVFYEQSKYDTCKEWLEKSLKINPSLVPSKQFLTFLHKSGKLPSYRI</sequence>
<dbReference type="AlphaFoldDB" id="A0A7J0BH76"/>
<dbReference type="InterPro" id="IPR011990">
    <property type="entry name" value="TPR-like_helical_dom_sf"/>
</dbReference>
<protein>
    <recommendedName>
        <fullName evidence="4">Tetratricopeptide repeat protein</fullName>
    </recommendedName>
</protein>
<proteinExistence type="predicted"/>
<gene>
    <name evidence="2" type="ORF">DSM101010T_14440</name>
</gene>
<accession>A0A7J0BH76</accession>
<name>A0A7J0BH76_9BACT</name>
<evidence type="ECO:0000313" key="3">
    <source>
        <dbReference type="Proteomes" id="UP000503840"/>
    </source>
</evidence>
<dbReference type="Proteomes" id="UP000503840">
    <property type="component" value="Unassembled WGS sequence"/>
</dbReference>
<dbReference type="InterPro" id="IPR019734">
    <property type="entry name" value="TPR_rpt"/>
</dbReference>
<organism evidence="2 3">
    <name type="scientific">Desulfovibrio subterraneus</name>
    <dbReference type="NCBI Taxonomy" id="2718620"/>
    <lineage>
        <taxon>Bacteria</taxon>
        <taxon>Pseudomonadati</taxon>
        <taxon>Thermodesulfobacteriota</taxon>
        <taxon>Desulfovibrionia</taxon>
        <taxon>Desulfovibrionales</taxon>
        <taxon>Desulfovibrionaceae</taxon>
        <taxon>Desulfovibrio</taxon>
    </lineage>
</organism>
<reference evidence="2 3" key="1">
    <citation type="submission" date="2020-05" db="EMBL/GenBank/DDBJ databases">
        <title>Draft genome sequence of Desulfovibrio sp. strain HN2T.</title>
        <authorList>
            <person name="Ueno A."/>
            <person name="Tamazawa S."/>
            <person name="Tamamura S."/>
            <person name="Murakami T."/>
            <person name="Kiyama T."/>
            <person name="Inomata H."/>
            <person name="Amano Y."/>
            <person name="Miyakawa K."/>
            <person name="Tamaki H."/>
            <person name="Naganuma T."/>
            <person name="Kaneko K."/>
        </authorList>
    </citation>
    <scope>NUCLEOTIDE SEQUENCE [LARGE SCALE GENOMIC DNA]</scope>
    <source>
        <strain evidence="2 3">HN2</strain>
    </source>
</reference>
<dbReference type="SUPFAM" id="SSF48452">
    <property type="entry name" value="TPR-like"/>
    <property type="match status" value="1"/>
</dbReference>
<keyword evidence="1" id="KW-0802">TPR repeat</keyword>
<dbReference type="EMBL" id="BLVO01000013">
    <property type="protein sequence ID" value="GFM33079.1"/>
    <property type="molecule type" value="Genomic_DNA"/>
</dbReference>
<evidence type="ECO:0000313" key="2">
    <source>
        <dbReference type="EMBL" id="GFM33079.1"/>
    </source>
</evidence>
<keyword evidence="3" id="KW-1185">Reference proteome</keyword>
<dbReference type="SMART" id="SM00028">
    <property type="entry name" value="TPR"/>
    <property type="match status" value="2"/>
</dbReference>
<evidence type="ECO:0008006" key="4">
    <source>
        <dbReference type="Google" id="ProtNLM"/>
    </source>
</evidence>